<organism evidence="2 3">
    <name type="scientific">Baumannia cicadellinicola subsp. Homalodisca coagulata</name>
    <dbReference type="NCBI Taxonomy" id="374463"/>
    <lineage>
        <taxon>Bacteria</taxon>
        <taxon>Pseudomonadati</taxon>
        <taxon>Pseudomonadota</taxon>
        <taxon>Gammaproteobacteria</taxon>
        <taxon>Candidatus Palibaumannia</taxon>
    </lineage>
</organism>
<dbReference type="Gene3D" id="3.40.50.10220">
    <property type="entry name" value="DNA polymerase III, psi subunit"/>
    <property type="match status" value="1"/>
</dbReference>
<dbReference type="GO" id="GO:0006260">
    <property type="term" value="P:DNA replication"/>
    <property type="evidence" value="ECO:0007669"/>
    <property type="project" value="UniProtKB-KW"/>
</dbReference>
<dbReference type="GO" id="GO:0008408">
    <property type="term" value="F:3'-5' exonuclease activity"/>
    <property type="evidence" value="ECO:0007669"/>
    <property type="project" value="InterPro"/>
</dbReference>
<dbReference type="SUPFAM" id="SSF102220">
    <property type="entry name" value="DNA polymerase III psi subunit"/>
    <property type="match status" value="1"/>
</dbReference>
<name>Q1LSL4_BAUCH</name>
<dbReference type="GO" id="GO:0003887">
    <property type="term" value="F:DNA-directed DNA polymerase activity"/>
    <property type="evidence" value="ECO:0007669"/>
    <property type="project" value="UniProtKB-KW"/>
</dbReference>
<evidence type="ECO:0000256" key="1">
    <source>
        <dbReference type="PIRNR" id="PIRNR029225"/>
    </source>
</evidence>
<dbReference type="Proteomes" id="UP000002427">
    <property type="component" value="Chromosome"/>
</dbReference>
<keyword evidence="3" id="KW-1185">Reference proteome</keyword>
<dbReference type="HOGENOM" id="CLU_132082_0_0_6"/>
<dbReference type="AlphaFoldDB" id="Q1LSL4"/>
<dbReference type="EMBL" id="CP000238">
    <property type="protein sequence ID" value="ABF14136.1"/>
    <property type="molecule type" value="Genomic_DNA"/>
</dbReference>
<dbReference type="KEGG" id="bci:BCI_0625"/>
<keyword evidence="1 2" id="KW-0808">Transferase</keyword>
<dbReference type="Pfam" id="PF03603">
    <property type="entry name" value="DNA_III_psi"/>
    <property type="match status" value="1"/>
</dbReference>
<dbReference type="OrthoDB" id="5682636at2"/>
<keyword evidence="1" id="KW-0239">DNA-directed DNA polymerase</keyword>
<sequence>MVNNINNYVKQLGIIQWILRYPPVLHSKEELVVLPPAKIRWLLVADQLPLINHPLISDVIRSMALIPEQLFMITSKQVMMLPKYSFYHCWWLGVIAIRNFKGISLFTPSLSVLRNNAVAKRDLWRQIMNYQQYLS</sequence>
<evidence type="ECO:0000313" key="3">
    <source>
        <dbReference type="Proteomes" id="UP000002427"/>
    </source>
</evidence>
<gene>
    <name evidence="2" type="primary">holD</name>
    <name evidence="2" type="ordered locus">BCI_0625</name>
</gene>
<comment type="function">
    <text evidence="1">Part of the beta sliding clamp loading complex, which hydrolyzes ATP to load the beta clamp onto primed DNA to form the DNA replication pre-initiation complex. DNA polymerase III is a complex, multichain enzyme responsible for most of the replicative synthesis in bacteria. This DNA polymerase also exhibits 3' to 5' exonuclease activity.</text>
</comment>
<protein>
    <recommendedName>
        <fullName evidence="1">DNA polymerase III subunit psi</fullName>
    </recommendedName>
</protein>
<proteinExistence type="predicted"/>
<accession>Q1LSL4</accession>
<dbReference type="STRING" id="374463.BCI_0625"/>
<reference evidence="2 3" key="1">
    <citation type="journal article" date="2006" name="PLoS Biol.">
        <title>Metabolic complementarity and genomics of the dual bacterial symbiosis of sharpshooters.</title>
        <authorList>
            <person name="Wu D."/>
            <person name="Daugherty S.C."/>
            <person name="Van Aken S.E."/>
            <person name="Pai G.H."/>
            <person name="Watkins K.L."/>
            <person name="Khouri H."/>
            <person name="Tallon L.J."/>
            <person name="Zaborsky J.M."/>
            <person name="Dunbar H.E."/>
            <person name="Tran P.L."/>
            <person name="Moran N.A."/>
            <person name="Eisen J.A."/>
        </authorList>
    </citation>
    <scope>NUCLEOTIDE SEQUENCE [LARGE SCALE GENOMIC DNA]</scope>
    <source>
        <strain evidence="2">Hc</strain>
    </source>
</reference>
<dbReference type="PIRSF" id="PIRSF029225">
    <property type="entry name" value="DNA_pol_III_psi"/>
    <property type="match status" value="1"/>
</dbReference>
<keyword evidence="1 2" id="KW-0548">Nucleotidyltransferase</keyword>
<keyword evidence="1" id="KW-0235">DNA replication</keyword>
<dbReference type="RefSeq" id="WP_011520783.1">
    <property type="nucleotide sequence ID" value="NC_007984.1"/>
</dbReference>
<evidence type="ECO:0000313" key="2">
    <source>
        <dbReference type="EMBL" id="ABF14136.1"/>
    </source>
</evidence>
<dbReference type="InterPro" id="IPR036654">
    <property type="entry name" value="DNA_pol_III_psi_sf"/>
</dbReference>
<dbReference type="InterPro" id="IPR004615">
    <property type="entry name" value="DNA_pol_III_psi"/>
</dbReference>